<accession>A0A9P9IF60</accession>
<keyword evidence="1" id="KW-0560">Oxidoreductase</keyword>
<evidence type="ECO:0000256" key="1">
    <source>
        <dbReference type="ARBA" id="ARBA00023002"/>
    </source>
</evidence>
<dbReference type="Proteomes" id="UP000738349">
    <property type="component" value="Unassembled WGS sequence"/>
</dbReference>
<dbReference type="EMBL" id="JAGMUV010000027">
    <property type="protein sequence ID" value="KAH7118426.1"/>
    <property type="molecule type" value="Genomic_DNA"/>
</dbReference>
<dbReference type="GO" id="GO:0016020">
    <property type="term" value="C:membrane"/>
    <property type="evidence" value="ECO:0007669"/>
    <property type="project" value="InterPro"/>
</dbReference>
<feature type="non-terminal residue" evidence="3">
    <location>
        <position position="84"/>
    </location>
</feature>
<proteinExistence type="predicted"/>
<dbReference type="GO" id="GO:0005739">
    <property type="term" value="C:mitochondrion"/>
    <property type="evidence" value="ECO:0007669"/>
    <property type="project" value="TreeGrafter"/>
</dbReference>
<keyword evidence="4" id="KW-1185">Reference proteome</keyword>
<dbReference type="Pfam" id="PF04030">
    <property type="entry name" value="ALO"/>
    <property type="match status" value="1"/>
</dbReference>
<feature type="domain" description="D-arabinono-1,4-lactone oxidase C-terminal" evidence="2">
    <location>
        <begin position="1"/>
        <end position="51"/>
    </location>
</feature>
<gene>
    <name evidence="3" type="ORF">EDB81DRAFT_601418</name>
</gene>
<dbReference type="GO" id="GO:0003885">
    <property type="term" value="F:D-arabinono-1,4-lactone oxidase activity"/>
    <property type="evidence" value="ECO:0007669"/>
    <property type="project" value="InterPro"/>
</dbReference>
<evidence type="ECO:0000313" key="3">
    <source>
        <dbReference type="EMBL" id="KAH7118426.1"/>
    </source>
</evidence>
<comment type="caution">
    <text evidence="3">The sequence shown here is derived from an EMBL/GenBank/DDBJ whole genome shotgun (WGS) entry which is preliminary data.</text>
</comment>
<feature type="non-terminal residue" evidence="3">
    <location>
        <position position="1"/>
    </location>
</feature>
<dbReference type="InterPro" id="IPR010031">
    <property type="entry name" value="FAD_lactone_oxidase-like"/>
</dbReference>
<organism evidence="3 4">
    <name type="scientific">Dactylonectria macrodidyma</name>
    <dbReference type="NCBI Taxonomy" id="307937"/>
    <lineage>
        <taxon>Eukaryota</taxon>
        <taxon>Fungi</taxon>
        <taxon>Dikarya</taxon>
        <taxon>Ascomycota</taxon>
        <taxon>Pezizomycotina</taxon>
        <taxon>Sordariomycetes</taxon>
        <taxon>Hypocreomycetidae</taxon>
        <taxon>Hypocreales</taxon>
        <taxon>Nectriaceae</taxon>
        <taxon>Dactylonectria</taxon>
    </lineage>
</organism>
<evidence type="ECO:0000259" key="2">
    <source>
        <dbReference type="Pfam" id="PF04030"/>
    </source>
</evidence>
<dbReference type="OrthoDB" id="610608at2759"/>
<dbReference type="AlphaFoldDB" id="A0A9P9IF60"/>
<name>A0A9P9IF60_9HYPO</name>
<dbReference type="InterPro" id="IPR007173">
    <property type="entry name" value="ALO_C"/>
</dbReference>
<protein>
    <submittedName>
        <fullName evidence="3">D-arabinono-1,4-lactone oxidase-domain-containing protein</fullName>
    </submittedName>
</protein>
<dbReference type="PANTHER" id="PTHR43762">
    <property type="entry name" value="L-GULONOLACTONE OXIDASE"/>
    <property type="match status" value="1"/>
</dbReference>
<evidence type="ECO:0000313" key="4">
    <source>
        <dbReference type="Proteomes" id="UP000738349"/>
    </source>
</evidence>
<dbReference type="PANTHER" id="PTHR43762:SF1">
    <property type="entry name" value="D-ARABINONO-1,4-LACTONE OXIDASE"/>
    <property type="match status" value="1"/>
</dbReference>
<reference evidence="3" key="1">
    <citation type="journal article" date="2021" name="Nat. Commun.">
        <title>Genetic determinants of endophytism in the Arabidopsis root mycobiome.</title>
        <authorList>
            <person name="Mesny F."/>
            <person name="Miyauchi S."/>
            <person name="Thiergart T."/>
            <person name="Pickel B."/>
            <person name="Atanasova L."/>
            <person name="Karlsson M."/>
            <person name="Huettel B."/>
            <person name="Barry K.W."/>
            <person name="Haridas S."/>
            <person name="Chen C."/>
            <person name="Bauer D."/>
            <person name="Andreopoulos W."/>
            <person name="Pangilinan J."/>
            <person name="LaButti K."/>
            <person name="Riley R."/>
            <person name="Lipzen A."/>
            <person name="Clum A."/>
            <person name="Drula E."/>
            <person name="Henrissat B."/>
            <person name="Kohler A."/>
            <person name="Grigoriev I.V."/>
            <person name="Martin F.M."/>
            <person name="Hacquard S."/>
        </authorList>
    </citation>
    <scope>NUCLEOTIDE SEQUENCE</scope>
    <source>
        <strain evidence="3">MPI-CAGE-AT-0147</strain>
    </source>
</reference>
<sequence>LKNFGGRPHWAKNVRIYRPEIEAFYGKDLESFRAVRNDVDPQGMFVGPWHRDRIMADGVGLGLEEVELRREKSRKQGVTTYGAI</sequence>